<organism evidence="1 2">
    <name type="scientific">Kiloniella antarctica</name>
    <dbReference type="NCBI Taxonomy" id="1550907"/>
    <lineage>
        <taxon>Bacteria</taxon>
        <taxon>Pseudomonadati</taxon>
        <taxon>Pseudomonadota</taxon>
        <taxon>Alphaproteobacteria</taxon>
        <taxon>Rhodospirillales</taxon>
        <taxon>Kiloniellaceae</taxon>
        <taxon>Kiloniella</taxon>
    </lineage>
</organism>
<comment type="caution">
    <text evidence="1">The sequence shown here is derived from an EMBL/GenBank/DDBJ whole genome shotgun (WGS) entry which is preliminary data.</text>
</comment>
<dbReference type="EMBL" id="JBHUII010000011">
    <property type="protein sequence ID" value="MFD2207126.1"/>
    <property type="molecule type" value="Genomic_DNA"/>
</dbReference>
<reference evidence="2" key="1">
    <citation type="journal article" date="2019" name="Int. J. Syst. Evol. Microbiol.">
        <title>The Global Catalogue of Microorganisms (GCM) 10K type strain sequencing project: providing services to taxonomists for standard genome sequencing and annotation.</title>
        <authorList>
            <consortium name="The Broad Institute Genomics Platform"/>
            <consortium name="The Broad Institute Genome Sequencing Center for Infectious Disease"/>
            <person name="Wu L."/>
            <person name="Ma J."/>
        </authorList>
    </citation>
    <scope>NUCLEOTIDE SEQUENCE [LARGE SCALE GENOMIC DNA]</scope>
    <source>
        <strain evidence="2">CGMCC 4.7192</strain>
    </source>
</reference>
<name>A0ABW5BQG3_9PROT</name>
<protein>
    <submittedName>
        <fullName evidence="1">PAS domain-containing protein</fullName>
    </submittedName>
</protein>
<gene>
    <name evidence="1" type="ORF">ACFSKO_15970</name>
</gene>
<dbReference type="Pfam" id="PF07310">
    <property type="entry name" value="PAS_5"/>
    <property type="match status" value="1"/>
</dbReference>
<proteinExistence type="predicted"/>
<evidence type="ECO:0000313" key="1">
    <source>
        <dbReference type="EMBL" id="MFD2207126.1"/>
    </source>
</evidence>
<keyword evidence="2" id="KW-1185">Reference proteome</keyword>
<dbReference type="InterPro" id="IPR009922">
    <property type="entry name" value="DUF1457"/>
</dbReference>
<accession>A0ABW5BQG3</accession>
<dbReference type="RefSeq" id="WP_380253454.1">
    <property type="nucleotide sequence ID" value="NZ_JBHUII010000011.1"/>
</dbReference>
<evidence type="ECO:0000313" key="2">
    <source>
        <dbReference type="Proteomes" id="UP001597294"/>
    </source>
</evidence>
<dbReference type="Proteomes" id="UP001597294">
    <property type="component" value="Unassembled WGS sequence"/>
</dbReference>
<sequence length="171" mass="19395">MNFTGLCELPEKASNEESFKTLYDYWCAISPGNGLLPGRQHLNPAEIIEILGRIALVDVSFDNGKYDFHYRLWGSFLTEIIGKDCTGKFISELFPPENLPLVQNAFESVVETACPHYWEVAWGVEERDHVGYKRLLLPLAEDGTKVNMILGMVIETDKDITGPTVRLYRKP</sequence>